<dbReference type="AlphaFoldDB" id="A0A2P4UME5"/>
<dbReference type="PIRSF" id="PIRSF017393">
    <property type="entry name" value="MTase_SAV2177"/>
    <property type="match status" value="1"/>
</dbReference>
<accession>A0A2P4UME5</accession>
<dbReference type="EMBL" id="MTBP01000001">
    <property type="protein sequence ID" value="POM26221.1"/>
    <property type="molecule type" value="Genomic_DNA"/>
</dbReference>
<protein>
    <submittedName>
        <fullName evidence="1">S-adenosyl methyltransferase</fullName>
    </submittedName>
</protein>
<keyword evidence="2" id="KW-1185">Reference proteome</keyword>
<gene>
    <name evidence="1" type="ORF">BTM25_06150</name>
</gene>
<evidence type="ECO:0000313" key="1">
    <source>
        <dbReference type="EMBL" id="POM26221.1"/>
    </source>
</evidence>
<dbReference type="GO" id="GO:0008168">
    <property type="term" value="F:methyltransferase activity"/>
    <property type="evidence" value="ECO:0007669"/>
    <property type="project" value="UniProtKB-KW"/>
</dbReference>
<dbReference type="InterPro" id="IPR029063">
    <property type="entry name" value="SAM-dependent_MTases_sf"/>
</dbReference>
<reference evidence="1 2" key="1">
    <citation type="journal article" date="2017" name="Chemistry">
        <title>Isolation, Biosynthesis and Chemical Modifications of Rubterolones A-F: Rare Tropolone Alkaloids from Actinomadura sp. 5-2.</title>
        <authorList>
            <person name="Guo H."/>
            <person name="Benndorf R."/>
            <person name="Leichnitz D."/>
            <person name="Klassen J.L."/>
            <person name="Vollmers J."/>
            <person name="Gorls H."/>
            <person name="Steinacker M."/>
            <person name="Weigel C."/>
            <person name="Dahse H.M."/>
            <person name="Kaster A.K."/>
            <person name="de Beer Z.W."/>
            <person name="Poulsen M."/>
            <person name="Beemelmanns C."/>
        </authorList>
    </citation>
    <scope>NUCLEOTIDE SEQUENCE [LARGE SCALE GENOMIC DNA]</scope>
    <source>
        <strain evidence="1 2">5-2</strain>
    </source>
</reference>
<dbReference type="SUPFAM" id="SSF53335">
    <property type="entry name" value="S-adenosyl-L-methionine-dependent methyltransferases"/>
    <property type="match status" value="1"/>
</dbReference>
<dbReference type="Gene3D" id="3.40.50.150">
    <property type="entry name" value="Vaccinia Virus protein VP39"/>
    <property type="match status" value="1"/>
</dbReference>
<sequence>MADERPHTDLRTDRPHPARVYDALLGGKDNFAADRAAAAAGIERSPEVRDIALANRAFLRRVVTEAARAGVRQFVDLGTGIPTSPNVHEVAQAVAPDATVVYVDNDPIVSAHARALLPAGDTTAIIEADLRAPDAILDDPAFRALVDFSRPVAVLMVAILHHIPNEADPAAIIDRFLGPAAPGSLLAVSHLGADLAPEKAVGVSTVAAQGGITLLPRDRADVLRFFTGLDLLEPGLVPLPLWRPDGPDAGDVAKVWSYGGLARKP</sequence>
<dbReference type="GO" id="GO:0032259">
    <property type="term" value="P:methylation"/>
    <property type="evidence" value="ECO:0007669"/>
    <property type="project" value="UniProtKB-KW"/>
</dbReference>
<comment type="caution">
    <text evidence="1">The sequence shown here is derived from an EMBL/GenBank/DDBJ whole genome shotgun (WGS) entry which is preliminary data.</text>
</comment>
<evidence type="ECO:0000313" key="2">
    <source>
        <dbReference type="Proteomes" id="UP000242367"/>
    </source>
</evidence>
<dbReference type="RefSeq" id="WP_103561221.1">
    <property type="nucleotide sequence ID" value="NZ_MTBP01000001.1"/>
</dbReference>
<keyword evidence="1" id="KW-0808">Transferase</keyword>
<dbReference type="InterPro" id="IPR006764">
    <property type="entry name" value="SAM_dep_MeTrfase_SAV2177_type"/>
</dbReference>
<name>A0A2P4UME5_9ACTN</name>
<organism evidence="1 2">
    <name type="scientific">Actinomadura rubteroloni</name>
    <dbReference type="NCBI Taxonomy" id="1926885"/>
    <lineage>
        <taxon>Bacteria</taxon>
        <taxon>Bacillati</taxon>
        <taxon>Actinomycetota</taxon>
        <taxon>Actinomycetes</taxon>
        <taxon>Streptosporangiales</taxon>
        <taxon>Thermomonosporaceae</taxon>
        <taxon>Actinomadura</taxon>
    </lineage>
</organism>
<dbReference type="Proteomes" id="UP000242367">
    <property type="component" value="Unassembled WGS sequence"/>
</dbReference>
<dbReference type="Pfam" id="PF04672">
    <property type="entry name" value="Methyltransf_19"/>
    <property type="match status" value="1"/>
</dbReference>
<keyword evidence="1" id="KW-0489">Methyltransferase</keyword>
<proteinExistence type="predicted"/>